<dbReference type="AlphaFoldDB" id="A0A7X0F2W3"/>
<dbReference type="Pfam" id="PF10517">
    <property type="entry name" value="DM13"/>
    <property type="match status" value="1"/>
</dbReference>
<dbReference type="RefSeq" id="WP_185088647.1">
    <property type="nucleotide sequence ID" value="NZ_JACHJB010000003.1"/>
</dbReference>
<accession>A0A7X0F2W3</accession>
<evidence type="ECO:0000259" key="2">
    <source>
        <dbReference type="PROSITE" id="PS51549"/>
    </source>
</evidence>
<keyword evidence="4" id="KW-1185">Reference proteome</keyword>
<reference evidence="3 4" key="1">
    <citation type="submission" date="2020-08" db="EMBL/GenBank/DDBJ databases">
        <title>Sequencing the genomes of 1000 actinobacteria strains.</title>
        <authorList>
            <person name="Klenk H.-P."/>
        </authorList>
    </citation>
    <scope>NUCLEOTIDE SEQUENCE [LARGE SCALE GENOMIC DNA]</scope>
    <source>
        <strain evidence="3 4">DSM 45913</strain>
    </source>
</reference>
<proteinExistence type="predicted"/>
<comment type="caution">
    <text evidence="3">The sequence shown here is derived from an EMBL/GenBank/DDBJ whole genome shotgun (WGS) entry which is preliminary data.</text>
</comment>
<name>A0A7X0F2W3_9ACTN</name>
<gene>
    <name evidence="3" type="ORF">FHU36_007518</name>
</gene>
<sequence>MKFLRHPVVLTAAGLAALAFAVAMYLFQPWRLFTTVTVDEALPTVSSAPDVRPRAGTATPPAPSASASSQGVEELATGAFVTHEHATTGTARVLKLPDGTRVLRVENLKTSDGPDLRVWLSDQPVTKSWFNLDDGRHLELGHLKGNRGNANYAIPADADLGTLTSVTIWCKRFSVSFGAAALR</sequence>
<feature type="compositionally biased region" description="Low complexity" evidence="1">
    <location>
        <begin position="54"/>
        <end position="69"/>
    </location>
</feature>
<dbReference type="EMBL" id="JACHJB010000003">
    <property type="protein sequence ID" value="MBB6350946.1"/>
    <property type="molecule type" value="Genomic_DNA"/>
</dbReference>
<organism evidence="3 4">
    <name type="scientific">Nonomuraea muscovyensis</name>
    <dbReference type="NCBI Taxonomy" id="1124761"/>
    <lineage>
        <taxon>Bacteria</taxon>
        <taxon>Bacillati</taxon>
        <taxon>Actinomycetota</taxon>
        <taxon>Actinomycetes</taxon>
        <taxon>Streptosporangiales</taxon>
        <taxon>Streptosporangiaceae</taxon>
        <taxon>Nonomuraea</taxon>
    </lineage>
</organism>
<evidence type="ECO:0000313" key="4">
    <source>
        <dbReference type="Proteomes" id="UP000583800"/>
    </source>
</evidence>
<evidence type="ECO:0000256" key="1">
    <source>
        <dbReference type="SAM" id="MobiDB-lite"/>
    </source>
</evidence>
<dbReference type="InterPro" id="IPR019545">
    <property type="entry name" value="DM13_domain"/>
</dbReference>
<feature type="domain" description="DM13" evidence="2">
    <location>
        <begin position="71"/>
        <end position="183"/>
    </location>
</feature>
<feature type="region of interest" description="Disordered" evidence="1">
    <location>
        <begin position="46"/>
        <end position="69"/>
    </location>
</feature>
<dbReference type="PROSITE" id="PS51549">
    <property type="entry name" value="DM13"/>
    <property type="match status" value="1"/>
</dbReference>
<evidence type="ECO:0000313" key="3">
    <source>
        <dbReference type="EMBL" id="MBB6350946.1"/>
    </source>
</evidence>
<protein>
    <recommendedName>
        <fullName evidence="2">DM13 domain-containing protein</fullName>
    </recommendedName>
</protein>
<dbReference type="Proteomes" id="UP000583800">
    <property type="component" value="Unassembled WGS sequence"/>
</dbReference>